<feature type="compositionally biased region" description="Low complexity" evidence="7">
    <location>
        <begin position="301"/>
        <end position="321"/>
    </location>
</feature>
<keyword evidence="8" id="KW-0472">Membrane</keyword>
<dbReference type="PANTHER" id="PTHR30176:SF3">
    <property type="entry name" value="FERREDOXIN-TYPE PROTEIN NAPH"/>
    <property type="match status" value="1"/>
</dbReference>
<dbReference type="InterPro" id="IPR051684">
    <property type="entry name" value="Electron_Trans/Redox"/>
</dbReference>
<comment type="caution">
    <text evidence="10">The sequence shown here is derived from an EMBL/GenBank/DDBJ whole genome shotgun (WGS) entry which is preliminary data.</text>
</comment>
<keyword evidence="8" id="KW-0812">Transmembrane</keyword>
<feature type="non-terminal residue" evidence="10">
    <location>
        <position position="321"/>
    </location>
</feature>
<feature type="transmembrane region" description="Helical" evidence="8">
    <location>
        <begin position="174"/>
        <end position="192"/>
    </location>
</feature>
<dbReference type="Gene3D" id="3.30.70.20">
    <property type="match status" value="1"/>
</dbReference>
<feature type="region of interest" description="Disordered" evidence="7">
    <location>
        <begin position="278"/>
        <end position="321"/>
    </location>
</feature>
<accession>A0A9D1VAC4</accession>
<evidence type="ECO:0000256" key="2">
    <source>
        <dbReference type="ARBA" id="ARBA00022485"/>
    </source>
</evidence>
<evidence type="ECO:0000256" key="4">
    <source>
        <dbReference type="ARBA" id="ARBA00022982"/>
    </source>
</evidence>
<evidence type="ECO:0000256" key="5">
    <source>
        <dbReference type="ARBA" id="ARBA00023004"/>
    </source>
</evidence>
<evidence type="ECO:0000256" key="1">
    <source>
        <dbReference type="ARBA" id="ARBA00022448"/>
    </source>
</evidence>
<keyword evidence="3" id="KW-0479">Metal-binding</keyword>
<keyword evidence="2" id="KW-0004">4Fe-4S</keyword>
<proteinExistence type="predicted"/>
<dbReference type="GO" id="GO:0046872">
    <property type="term" value="F:metal ion binding"/>
    <property type="evidence" value="ECO:0007669"/>
    <property type="project" value="UniProtKB-KW"/>
</dbReference>
<evidence type="ECO:0000313" key="11">
    <source>
        <dbReference type="Proteomes" id="UP000823964"/>
    </source>
</evidence>
<evidence type="ECO:0000259" key="9">
    <source>
        <dbReference type="PROSITE" id="PS51379"/>
    </source>
</evidence>
<organism evidence="10 11">
    <name type="scientific">Candidatus Akkermansia intestinigallinarum</name>
    <dbReference type="NCBI Taxonomy" id="2838431"/>
    <lineage>
        <taxon>Bacteria</taxon>
        <taxon>Pseudomonadati</taxon>
        <taxon>Verrucomicrobiota</taxon>
        <taxon>Verrucomicrobiia</taxon>
        <taxon>Verrucomicrobiales</taxon>
        <taxon>Akkermansiaceae</taxon>
        <taxon>Akkermansia</taxon>
    </lineage>
</organism>
<feature type="transmembrane region" description="Helical" evidence="8">
    <location>
        <begin position="117"/>
        <end position="137"/>
    </location>
</feature>
<dbReference type="GO" id="GO:0051539">
    <property type="term" value="F:4 iron, 4 sulfur cluster binding"/>
    <property type="evidence" value="ECO:0007669"/>
    <property type="project" value="UniProtKB-KW"/>
</dbReference>
<keyword evidence="4" id="KW-0249">Electron transport</keyword>
<evidence type="ECO:0000256" key="7">
    <source>
        <dbReference type="SAM" id="MobiDB-lite"/>
    </source>
</evidence>
<keyword evidence="1" id="KW-0813">Transport</keyword>
<keyword evidence="6" id="KW-0411">Iron-sulfur</keyword>
<evidence type="ECO:0000256" key="3">
    <source>
        <dbReference type="ARBA" id="ARBA00022723"/>
    </source>
</evidence>
<dbReference type="Pfam" id="PF12801">
    <property type="entry name" value="Fer4_5"/>
    <property type="match status" value="2"/>
</dbReference>
<dbReference type="SUPFAM" id="SSF54862">
    <property type="entry name" value="4Fe-4S ferredoxins"/>
    <property type="match status" value="1"/>
</dbReference>
<dbReference type="InterPro" id="IPR017896">
    <property type="entry name" value="4Fe4S_Fe-S-bd"/>
</dbReference>
<evidence type="ECO:0000256" key="6">
    <source>
        <dbReference type="ARBA" id="ARBA00023014"/>
    </source>
</evidence>
<dbReference type="AlphaFoldDB" id="A0A9D1VAC4"/>
<evidence type="ECO:0000313" key="10">
    <source>
        <dbReference type="EMBL" id="HIX19438.1"/>
    </source>
</evidence>
<dbReference type="Proteomes" id="UP000823964">
    <property type="component" value="Unassembled WGS sequence"/>
</dbReference>
<dbReference type="PROSITE" id="PS51379">
    <property type="entry name" value="4FE4S_FER_2"/>
    <property type="match status" value="2"/>
</dbReference>
<gene>
    <name evidence="10" type="ORF">H9862_02400</name>
</gene>
<dbReference type="PANTHER" id="PTHR30176">
    <property type="entry name" value="FERREDOXIN-TYPE PROTEIN NAPH"/>
    <property type="match status" value="1"/>
</dbReference>
<protein>
    <submittedName>
        <fullName evidence="10">4Fe-4S binding protein</fullName>
    </submittedName>
</protein>
<feature type="domain" description="4Fe-4S ferredoxin-type" evidence="9">
    <location>
        <begin position="217"/>
        <end position="246"/>
    </location>
</feature>
<name>A0A9D1VAC4_9BACT</name>
<reference evidence="10" key="1">
    <citation type="journal article" date="2021" name="PeerJ">
        <title>Extensive microbial diversity within the chicken gut microbiome revealed by metagenomics and culture.</title>
        <authorList>
            <person name="Gilroy R."/>
            <person name="Ravi A."/>
            <person name="Getino M."/>
            <person name="Pursley I."/>
            <person name="Horton D.L."/>
            <person name="Alikhan N.F."/>
            <person name="Baker D."/>
            <person name="Gharbi K."/>
            <person name="Hall N."/>
            <person name="Watson M."/>
            <person name="Adriaenssens E.M."/>
            <person name="Foster-Nyarko E."/>
            <person name="Jarju S."/>
            <person name="Secka A."/>
            <person name="Antonio M."/>
            <person name="Oren A."/>
            <person name="Chaudhuri R.R."/>
            <person name="La Ragione R."/>
            <person name="Hildebrand F."/>
            <person name="Pallen M.J."/>
        </authorList>
    </citation>
    <scope>NUCLEOTIDE SEQUENCE</scope>
    <source>
        <strain evidence="10">14975</strain>
    </source>
</reference>
<dbReference type="PROSITE" id="PS51257">
    <property type="entry name" value="PROKAR_LIPOPROTEIN"/>
    <property type="match status" value="1"/>
</dbReference>
<reference evidence="10" key="2">
    <citation type="submission" date="2021-04" db="EMBL/GenBank/DDBJ databases">
        <authorList>
            <person name="Gilroy R."/>
        </authorList>
    </citation>
    <scope>NUCLEOTIDE SEQUENCE</scope>
    <source>
        <strain evidence="10">14975</strain>
    </source>
</reference>
<evidence type="ECO:0000256" key="8">
    <source>
        <dbReference type="SAM" id="Phobius"/>
    </source>
</evidence>
<keyword evidence="8" id="KW-1133">Transmembrane helix</keyword>
<keyword evidence="5" id="KW-0408">Iron</keyword>
<sequence>MQKTSPMAWLRRLFAALVLLAFTACFIRAVLSDSALYLVERLQFVPALTGVISGRAWAWAALALLVLLTLLFGRVYCSWICPLGMMQDLANRLVRPRPQKLKGAAARHTPNHGRIRLIFGLLGFGSLLFCGTLLLTWLDPYSIAARFMTAVVNPAAASIGLSDGSADRLRYGPWLLVIVLISIGIPLLMALLRGRLYCNSICPVGALLGLISRIAPFTPQIDEKNCRLCGHCLRACKAHAIDLKTLRIDATRCIACYNCLESCDSFALSLHSHNPFDTAPRKAQGMRRSKTESRPRPNAAPPASEAPAASAASAAPAAPAA</sequence>
<dbReference type="EMBL" id="DXFQ01000038">
    <property type="protein sequence ID" value="HIX19438.1"/>
    <property type="molecule type" value="Genomic_DNA"/>
</dbReference>
<feature type="transmembrane region" description="Helical" evidence="8">
    <location>
        <begin position="56"/>
        <end position="77"/>
    </location>
</feature>
<dbReference type="GO" id="GO:0005886">
    <property type="term" value="C:plasma membrane"/>
    <property type="evidence" value="ECO:0007669"/>
    <property type="project" value="TreeGrafter"/>
</dbReference>
<feature type="domain" description="4Fe-4S ferredoxin-type" evidence="9">
    <location>
        <begin position="247"/>
        <end position="273"/>
    </location>
</feature>